<comment type="catalytic activity">
    <reaction evidence="5 6">
        <text>L-glutamine + H2O = L-glutamate + NH4(+)</text>
        <dbReference type="Rhea" id="RHEA:15889"/>
        <dbReference type="ChEBI" id="CHEBI:15377"/>
        <dbReference type="ChEBI" id="CHEBI:28938"/>
        <dbReference type="ChEBI" id="CHEBI:29985"/>
        <dbReference type="ChEBI" id="CHEBI:58359"/>
        <dbReference type="EC" id="3.5.1.2"/>
    </reaction>
</comment>
<feature type="binding site" evidence="6">
    <location>
        <position position="190"/>
    </location>
    <ligand>
        <name>substrate</name>
    </ligand>
</feature>
<dbReference type="Pfam" id="PF04960">
    <property type="entry name" value="Glutaminase"/>
    <property type="match status" value="1"/>
</dbReference>
<comment type="similarity">
    <text evidence="1 6">Belongs to the glutaminase family.</text>
</comment>
<dbReference type="GO" id="GO:0006537">
    <property type="term" value="P:glutamate biosynthetic process"/>
    <property type="evidence" value="ECO:0007669"/>
    <property type="project" value="TreeGrafter"/>
</dbReference>
<feature type="binding site" evidence="6">
    <location>
        <position position="113"/>
    </location>
    <ligand>
        <name>substrate</name>
    </ligand>
</feature>
<dbReference type="GO" id="GO:0006543">
    <property type="term" value="P:L-glutamine catabolic process"/>
    <property type="evidence" value="ECO:0007669"/>
    <property type="project" value="TreeGrafter"/>
</dbReference>
<dbReference type="NCBIfam" id="TIGR03814">
    <property type="entry name" value="Gln_ase"/>
    <property type="match status" value="1"/>
</dbReference>
<dbReference type="Gene3D" id="3.40.710.10">
    <property type="entry name" value="DD-peptidase/beta-lactamase superfamily"/>
    <property type="match status" value="1"/>
</dbReference>
<feature type="binding site" evidence="6">
    <location>
        <position position="159"/>
    </location>
    <ligand>
        <name>substrate</name>
    </ligand>
</feature>
<dbReference type="EMBL" id="FNBW01000002">
    <property type="protein sequence ID" value="SDF26146.1"/>
    <property type="molecule type" value="Genomic_DNA"/>
</dbReference>
<name>A0A8G2EVF0_9PROT</name>
<comment type="caution">
    <text evidence="7">The sequence shown here is derived from an EMBL/GenBank/DDBJ whole genome shotgun (WGS) entry which is preliminary data.</text>
</comment>
<evidence type="ECO:0000313" key="8">
    <source>
        <dbReference type="Proteomes" id="UP000198615"/>
    </source>
</evidence>
<feature type="binding site" evidence="6">
    <location>
        <position position="260"/>
    </location>
    <ligand>
        <name>substrate</name>
    </ligand>
</feature>
<feature type="binding site" evidence="6">
    <location>
        <position position="242"/>
    </location>
    <ligand>
        <name>substrate</name>
    </ligand>
</feature>
<evidence type="ECO:0000313" key="7">
    <source>
        <dbReference type="EMBL" id="SDF26146.1"/>
    </source>
</evidence>
<dbReference type="HAMAP" id="MF_00313">
    <property type="entry name" value="Glutaminase"/>
    <property type="match status" value="1"/>
</dbReference>
<evidence type="ECO:0000256" key="5">
    <source>
        <dbReference type="ARBA" id="ARBA00049534"/>
    </source>
</evidence>
<dbReference type="PANTHER" id="PTHR12544">
    <property type="entry name" value="GLUTAMINASE"/>
    <property type="match status" value="1"/>
</dbReference>
<protein>
    <recommendedName>
        <fullName evidence="3 6">Glutaminase</fullName>
        <ecNumber evidence="3 6">3.5.1.2</ecNumber>
    </recommendedName>
</protein>
<gene>
    <name evidence="6" type="primary">glsA</name>
    <name evidence="7" type="ORF">SAMN05660686_00787</name>
</gene>
<accession>A0A8G2EVF0</accession>
<dbReference type="EC" id="3.5.1.2" evidence="3 6"/>
<dbReference type="SUPFAM" id="SSF56601">
    <property type="entry name" value="beta-lactamase/transpeptidase-like"/>
    <property type="match status" value="1"/>
</dbReference>
<dbReference type="InterPro" id="IPR015868">
    <property type="entry name" value="Glutaminase"/>
</dbReference>
<dbReference type="AlphaFoldDB" id="A0A8G2EVF0"/>
<evidence type="ECO:0000256" key="4">
    <source>
        <dbReference type="ARBA" id="ARBA00022801"/>
    </source>
</evidence>
<dbReference type="FunFam" id="3.40.710.10:FF:000005">
    <property type="entry name" value="Glutaminase"/>
    <property type="match status" value="1"/>
</dbReference>
<dbReference type="NCBIfam" id="NF002132">
    <property type="entry name" value="PRK00971.1-1"/>
    <property type="match status" value="1"/>
</dbReference>
<proteinExistence type="inferred from homology"/>
<evidence type="ECO:0000256" key="6">
    <source>
        <dbReference type="HAMAP-Rule" id="MF_00313"/>
    </source>
</evidence>
<dbReference type="PANTHER" id="PTHR12544:SF29">
    <property type="entry name" value="GLUTAMINASE"/>
    <property type="match status" value="1"/>
</dbReference>
<feature type="binding site" evidence="6">
    <location>
        <position position="166"/>
    </location>
    <ligand>
        <name>substrate</name>
    </ligand>
</feature>
<dbReference type="GO" id="GO:0004359">
    <property type="term" value="F:glutaminase activity"/>
    <property type="evidence" value="ECO:0007669"/>
    <property type="project" value="UniProtKB-UniRule"/>
</dbReference>
<organism evidence="7 8">
    <name type="scientific">Thalassobaculum litoreum DSM 18839</name>
    <dbReference type="NCBI Taxonomy" id="1123362"/>
    <lineage>
        <taxon>Bacteria</taxon>
        <taxon>Pseudomonadati</taxon>
        <taxon>Pseudomonadota</taxon>
        <taxon>Alphaproteobacteria</taxon>
        <taxon>Rhodospirillales</taxon>
        <taxon>Thalassobaculaceae</taxon>
        <taxon>Thalassobaculum</taxon>
    </lineage>
</organism>
<dbReference type="Proteomes" id="UP000198615">
    <property type="component" value="Unassembled WGS sequence"/>
</dbReference>
<evidence type="ECO:0000256" key="3">
    <source>
        <dbReference type="ARBA" id="ARBA00012918"/>
    </source>
</evidence>
<evidence type="ECO:0000256" key="2">
    <source>
        <dbReference type="ARBA" id="ARBA00011881"/>
    </source>
</evidence>
<dbReference type="InterPro" id="IPR012338">
    <property type="entry name" value="Beta-lactam/transpept-like"/>
</dbReference>
<sequence length="306" mass="32211">MSLDAMVASILDRIGPEVGQGRVADYIPALARIEPSKVGIAVATLDGNLYTAGDAHEAFSIQSVSKVFTLALALGRAGSDLWQRVGREPSGSAFNSIVQLEREHGIPRNPFINPGAIVVSDILLAGGRPKETIAEILSFLRWLADDDTVAIDAEVAASEAETGYRNVSLANFMKAFGTIDGPVADTLDVYFHQCALSLSCVQLARAGLFLANRGVDPVTGRRVVADYRARRINALMMTCGHYDASGDFAFRVGLPGKSGVGGGILAIAPGRAAVAVWSPGLNDSGNSHAGTIALEELARETGWSVF</sequence>
<evidence type="ECO:0000256" key="1">
    <source>
        <dbReference type="ARBA" id="ARBA00011076"/>
    </source>
</evidence>
<keyword evidence="4 6" id="KW-0378">Hydrolase</keyword>
<dbReference type="RefSeq" id="WP_093148316.1">
    <property type="nucleotide sequence ID" value="NZ_FNBW01000002.1"/>
</dbReference>
<dbReference type="NCBIfam" id="NF002133">
    <property type="entry name" value="PRK00971.1-2"/>
    <property type="match status" value="1"/>
</dbReference>
<feature type="binding site" evidence="6">
    <location>
        <position position="63"/>
    </location>
    <ligand>
        <name>substrate</name>
    </ligand>
</feature>
<dbReference type="OrthoDB" id="9788822at2"/>
<comment type="subunit">
    <text evidence="2 6">Homotetramer.</text>
</comment>
<keyword evidence="8" id="KW-1185">Reference proteome</keyword>
<reference evidence="7 8" key="1">
    <citation type="submission" date="2016-10" db="EMBL/GenBank/DDBJ databases">
        <authorList>
            <person name="Varghese N."/>
            <person name="Submissions S."/>
        </authorList>
    </citation>
    <scope>NUCLEOTIDE SEQUENCE [LARGE SCALE GENOMIC DNA]</scope>
    <source>
        <strain evidence="7 8">DSM 18839</strain>
    </source>
</reference>
<keyword evidence="6" id="KW-0007">Acetylation</keyword>